<feature type="compositionally biased region" description="Polar residues" evidence="1">
    <location>
        <begin position="1"/>
        <end position="10"/>
    </location>
</feature>
<sequence length="311" mass="33692">MFAAHQCTSHTRTRTLPAARKRALPRKCHTSRAALYPAVRTMRPRRRTHSPPLAIRISLRHSPKFGLRCAHTQRGRPILLRCPPPLASRIHSQMPDAQCRDPLAVCARSPPHASGHIAHGPQLTARAPVPAARHSLPVRSLSVGSRPAFAAHTARDTYSTPVSTSRRAQQRAPCSLCLPSTANCRPPSSRRPPPALRNMRSSRPPTTHTLPAAAPLPAAALCPPPAARHLLLTPRNTRFPIPPARHPLPLATPVSRARAPPHPLASSNTRVIRRVARSPPLHLSSAADALVPGFCTGPARAARCPMLVTRR</sequence>
<evidence type="ECO:0000313" key="2">
    <source>
        <dbReference type="EMBL" id="KAJ7195032.1"/>
    </source>
</evidence>
<gene>
    <name evidence="2" type="ORF">GGX14DRAFT_677369</name>
</gene>
<comment type="caution">
    <text evidence="2">The sequence shown here is derived from an EMBL/GenBank/DDBJ whole genome shotgun (WGS) entry which is preliminary data.</text>
</comment>
<accession>A0AAD6UYB1</accession>
<organism evidence="2 3">
    <name type="scientific">Mycena pura</name>
    <dbReference type="NCBI Taxonomy" id="153505"/>
    <lineage>
        <taxon>Eukaryota</taxon>
        <taxon>Fungi</taxon>
        <taxon>Dikarya</taxon>
        <taxon>Basidiomycota</taxon>
        <taxon>Agaricomycotina</taxon>
        <taxon>Agaricomycetes</taxon>
        <taxon>Agaricomycetidae</taxon>
        <taxon>Agaricales</taxon>
        <taxon>Marasmiineae</taxon>
        <taxon>Mycenaceae</taxon>
        <taxon>Mycena</taxon>
    </lineage>
</organism>
<name>A0AAD6UYB1_9AGAR</name>
<evidence type="ECO:0000313" key="3">
    <source>
        <dbReference type="Proteomes" id="UP001219525"/>
    </source>
</evidence>
<dbReference type="AlphaFoldDB" id="A0AAD6UYB1"/>
<dbReference type="Proteomes" id="UP001219525">
    <property type="component" value="Unassembled WGS sequence"/>
</dbReference>
<feature type="region of interest" description="Disordered" evidence="1">
    <location>
        <begin position="1"/>
        <end position="20"/>
    </location>
</feature>
<reference evidence="2" key="1">
    <citation type="submission" date="2023-03" db="EMBL/GenBank/DDBJ databases">
        <title>Massive genome expansion in bonnet fungi (Mycena s.s.) driven by repeated elements and novel gene families across ecological guilds.</title>
        <authorList>
            <consortium name="Lawrence Berkeley National Laboratory"/>
            <person name="Harder C.B."/>
            <person name="Miyauchi S."/>
            <person name="Viragh M."/>
            <person name="Kuo A."/>
            <person name="Thoen E."/>
            <person name="Andreopoulos B."/>
            <person name="Lu D."/>
            <person name="Skrede I."/>
            <person name="Drula E."/>
            <person name="Henrissat B."/>
            <person name="Morin E."/>
            <person name="Kohler A."/>
            <person name="Barry K."/>
            <person name="LaButti K."/>
            <person name="Morin E."/>
            <person name="Salamov A."/>
            <person name="Lipzen A."/>
            <person name="Mereny Z."/>
            <person name="Hegedus B."/>
            <person name="Baldrian P."/>
            <person name="Stursova M."/>
            <person name="Weitz H."/>
            <person name="Taylor A."/>
            <person name="Grigoriev I.V."/>
            <person name="Nagy L.G."/>
            <person name="Martin F."/>
            <person name="Kauserud H."/>
        </authorList>
    </citation>
    <scope>NUCLEOTIDE SEQUENCE</scope>
    <source>
        <strain evidence="2">9144</strain>
    </source>
</reference>
<keyword evidence="3" id="KW-1185">Reference proteome</keyword>
<feature type="region of interest" description="Disordered" evidence="1">
    <location>
        <begin position="183"/>
        <end position="211"/>
    </location>
</feature>
<protein>
    <submittedName>
        <fullName evidence="2">Uncharacterized protein</fullName>
    </submittedName>
</protein>
<proteinExistence type="predicted"/>
<dbReference type="EMBL" id="JARJCW010000093">
    <property type="protein sequence ID" value="KAJ7195032.1"/>
    <property type="molecule type" value="Genomic_DNA"/>
</dbReference>
<evidence type="ECO:0000256" key="1">
    <source>
        <dbReference type="SAM" id="MobiDB-lite"/>
    </source>
</evidence>